<name>A0A2Z4ARI7_9BACT</name>
<reference evidence="1 2" key="1">
    <citation type="submission" date="2018-06" db="EMBL/GenBank/DDBJ databases">
        <title>Draft Genome Sequence of a Novel Marine Bacterium Related to the Verrucomicrobia.</title>
        <authorList>
            <person name="Vosseberg J."/>
            <person name="Martijn J."/>
            <person name="Ettema T.J.G."/>
        </authorList>
    </citation>
    <scope>NUCLEOTIDE SEQUENCE [LARGE SCALE GENOMIC DNA]</scope>
    <source>
        <strain evidence="1">TARA_B100001123</strain>
    </source>
</reference>
<dbReference type="AlphaFoldDB" id="A0A2Z4ARI7"/>
<evidence type="ECO:0000313" key="2">
    <source>
        <dbReference type="Proteomes" id="UP000247465"/>
    </source>
</evidence>
<proteinExistence type="predicted"/>
<organism evidence="1 2">
    <name type="scientific">Candidatus Moanibacter tarae</name>
    <dbReference type="NCBI Taxonomy" id="2200854"/>
    <lineage>
        <taxon>Bacteria</taxon>
        <taxon>Pseudomonadati</taxon>
        <taxon>Verrucomicrobiota</taxon>
        <taxon>Opitutia</taxon>
        <taxon>Puniceicoccales</taxon>
        <taxon>Puniceicoccales incertae sedis</taxon>
        <taxon>Candidatus Moanibacter</taxon>
    </lineage>
</organism>
<dbReference type="EMBL" id="CP029803">
    <property type="protein sequence ID" value="AWT60652.1"/>
    <property type="molecule type" value="Genomic_DNA"/>
</dbReference>
<evidence type="ECO:0000313" key="1">
    <source>
        <dbReference type="EMBL" id="AWT60652.1"/>
    </source>
</evidence>
<accession>A0A2Z4ARI7</accession>
<dbReference type="Proteomes" id="UP000247465">
    <property type="component" value="Chromosome"/>
</dbReference>
<gene>
    <name evidence="1" type="ORF">DF168_01869</name>
</gene>
<protein>
    <submittedName>
        <fullName evidence="1">Uncharacterized protein</fullName>
    </submittedName>
</protein>
<dbReference type="KEGG" id="mtar:DF168_01869"/>
<sequence>MTQLLNKLEPQSILRILQQLESLFHSPQTSTPYRHEATKAQVKYDCSSGDWSLILAAGRSPLGIIWKHKVEI</sequence>